<sequence>MEEKRSSNFGIGLLLGAIGGALAGLFLAPKAGKLLRQDAKKKYAKLLKVMKDNEVDKKVKQVFGKVTKESKKLYIEVKEELMVALANLKEQVEEIDRPTYVKKVEETIGKLKSPLSKQSVTAAKKLKDSLSKDWDKLAKAAKKPN</sequence>
<organism evidence="2 3">
    <name type="scientific">Candidatus Roizmanbacteria bacterium RIFCSPLOWO2_01_FULL_40_42</name>
    <dbReference type="NCBI Taxonomy" id="1802066"/>
    <lineage>
        <taxon>Bacteria</taxon>
        <taxon>Candidatus Roizmaniibacteriota</taxon>
    </lineage>
</organism>
<evidence type="ECO:0000313" key="3">
    <source>
        <dbReference type="Proteomes" id="UP000178558"/>
    </source>
</evidence>
<proteinExistence type="predicted"/>
<keyword evidence="1" id="KW-0812">Transmembrane</keyword>
<evidence type="ECO:0000256" key="1">
    <source>
        <dbReference type="SAM" id="Phobius"/>
    </source>
</evidence>
<keyword evidence="1" id="KW-1133">Transmembrane helix</keyword>
<dbReference type="AlphaFoldDB" id="A0A1F7J2L2"/>
<comment type="caution">
    <text evidence="2">The sequence shown here is derived from an EMBL/GenBank/DDBJ whole genome shotgun (WGS) entry which is preliminary data.</text>
</comment>
<protein>
    <recommendedName>
        <fullName evidence="4">Gas vesicle protein</fullName>
    </recommendedName>
</protein>
<gene>
    <name evidence="2" type="ORF">A3B50_03645</name>
</gene>
<dbReference type="EMBL" id="MGAQ01000024">
    <property type="protein sequence ID" value="OGK49853.1"/>
    <property type="molecule type" value="Genomic_DNA"/>
</dbReference>
<name>A0A1F7J2L2_9BACT</name>
<accession>A0A1F7J2L2</accession>
<evidence type="ECO:0008006" key="4">
    <source>
        <dbReference type="Google" id="ProtNLM"/>
    </source>
</evidence>
<dbReference type="PANTHER" id="PTHR35792">
    <property type="entry name" value="GENERAL STRESS PROTEIN"/>
    <property type="match status" value="1"/>
</dbReference>
<reference evidence="2 3" key="1">
    <citation type="journal article" date="2016" name="Nat. Commun.">
        <title>Thousands of microbial genomes shed light on interconnected biogeochemical processes in an aquifer system.</title>
        <authorList>
            <person name="Anantharaman K."/>
            <person name="Brown C.T."/>
            <person name="Hug L.A."/>
            <person name="Sharon I."/>
            <person name="Castelle C.J."/>
            <person name="Probst A.J."/>
            <person name="Thomas B.C."/>
            <person name="Singh A."/>
            <person name="Wilkins M.J."/>
            <person name="Karaoz U."/>
            <person name="Brodie E.L."/>
            <person name="Williams K.H."/>
            <person name="Hubbard S.S."/>
            <person name="Banfield J.F."/>
        </authorList>
    </citation>
    <scope>NUCLEOTIDE SEQUENCE [LARGE SCALE GENOMIC DNA]</scope>
</reference>
<evidence type="ECO:0000313" key="2">
    <source>
        <dbReference type="EMBL" id="OGK49853.1"/>
    </source>
</evidence>
<dbReference type="Proteomes" id="UP000178558">
    <property type="component" value="Unassembled WGS sequence"/>
</dbReference>
<dbReference type="InterPro" id="IPR052928">
    <property type="entry name" value="Desiccation-related_membrane"/>
</dbReference>
<keyword evidence="1" id="KW-0472">Membrane</keyword>
<dbReference type="PANTHER" id="PTHR35792:SF1">
    <property type="entry name" value="SLL0268 PROTEIN"/>
    <property type="match status" value="1"/>
</dbReference>
<feature type="transmembrane region" description="Helical" evidence="1">
    <location>
        <begin position="6"/>
        <end position="28"/>
    </location>
</feature>